<reference evidence="1 2" key="1">
    <citation type="journal article" date="2022" name="DNA Res.">
        <title>Chromosomal-level genome assembly of the orchid tree Bauhinia variegata (Leguminosae; Cercidoideae) supports the allotetraploid origin hypothesis of Bauhinia.</title>
        <authorList>
            <person name="Zhong Y."/>
            <person name="Chen Y."/>
            <person name="Zheng D."/>
            <person name="Pang J."/>
            <person name="Liu Y."/>
            <person name="Luo S."/>
            <person name="Meng S."/>
            <person name="Qian L."/>
            <person name="Wei D."/>
            <person name="Dai S."/>
            <person name="Zhou R."/>
        </authorList>
    </citation>
    <scope>NUCLEOTIDE SEQUENCE [LARGE SCALE GENOMIC DNA]</scope>
    <source>
        <strain evidence="1">BV-YZ2020</strain>
    </source>
</reference>
<comment type="caution">
    <text evidence="1">The sequence shown here is derived from an EMBL/GenBank/DDBJ whole genome shotgun (WGS) entry which is preliminary data.</text>
</comment>
<gene>
    <name evidence="1" type="ORF">L6164_014003</name>
</gene>
<proteinExistence type="predicted"/>
<evidence type="ECO:0000313" key="2">
    <source>
        <dbReference type="Proteomes" id="UP000828941"/>
    </source>
</evidence>
<organism evidence="1 2">
    <name type="scientific">Bauhinia variegata</name>
    <name type="common">Purple orchid tree</name>
    <name type="synonym">Phanera variegata</name>
    <dbReference type="NCBI Taxonomy" id="167791"/>
    <lineage>
        <taxon>Eukaryota</taxon>
        <taxon>Viridiplantae</taxon>
        <taxon>Streptophyta</taxon>
        <taxon>Embryophyta</taxon>
        <taxon>Tracheophyta</taxon>
        <taxon>Spermatophyta</taxon>
        <taxon>Magnoliopsida</taxon>
        <taxon>eudicotyledons</taxon>
        <taxon>Gunneridae</taxon>
        <taxon>Pentapetalae</taxon>
        <taxon>rosids</taxon>
        <taxon>fabids</taxon>
        <taxon>Fabales</taxon>
        <taxon>Fabaceae</taxon>
        <taxon>Cercidoideae</taxon>
        <taxon>Cercideae</taxon>
        <taxon>Bauhiniinae</taxon>
        <taxon>Bauhinia</taxon>
    </lineage>
</organism>
<name>A0ACB9NG19_BAUVA</name>
<evidence type="ECO:0000313" key="1">
    <source>
        <dbReference type="EMBL" id="KAI4335350.1"/>
    </source>
</evidence>
<sequence length="255" mass="29758">MAATSDEQMESLLSGFDQICEDVKSGITEIQLLQSNYTVELKKREALEITCNSMRREIERLVNQHTESLKNLTDQSYDIQLDYRTKCLKLKEELGRASGELINKEDEYRTAMELLKQDYEAKITNLEAQVKVSLREKATYEVTISQLHQDLAAHKNHMQVLANRLDQIHFEVESKYNVEIQDLKECLLIEQEEKTELNKKVLHLEKELVLSKANLVNQQQDVSSNWHVETLKQKIMKLRKENEVLKRKLSHSEDG</sequence>
<dbReference type="Proteomes" id="UP000828941">
    <property type="component" value="Chromosome 6"/>
</dbReference>
<dbReference type="EMBL" id="CM039431">
    <property type="protein sequence ID" value="KAI4335350.1"/>
    <property type="molecule type" value="Genomic_DNA"/>
</dbReference>
<protein>
    <submittedName>
        <fullName evidence="1">Uncharacterized protein</fullName>
    </submittedName>
</protein>
<accession>A0ACB9NG19</accession>
<keyword evidence="2" id="KW-1185">Reference proteome</keyword>